<reference evidence="2" key="1">
    <citation type="journal article" date="2021" name="PeerJ">
        <title>Extensive microbial diversity within the chicken gut microbiome revealed by metagenomics and culture.</title>
        <authorList>
            <person name="Gilroy R."/>
            <person name="Ravi A."/>
            <person name="Getino M."/>
            <person name="Pursley I."/>
            <person name="Horton D.L."/>
            <person name="Alikhan N.F."/>
            <person name="Baker D."/>
            <person name="Gharbi K."/>
            <person name="Hall N."/>
            <person name="Watson M."/>
            <person name="Adriaenssens E.M."/>
            <person name="Foster-Nyarko E."/>
            <person name="Jarju S."/>
            <person name="Secka A."/>
            <person name="Antonio M."/>
            <person name="Oren A."/>
            <person name="Chaudhuri R.R."/>
            <person name="La Ragione R."/>
            <person name="Hildebrand F."/>
            <person name="Pallen M.J."/>
        </authorList>
    </citation>
    <scope>NUCLEOTIDE SEQUENCE</scope>
    <source>
        <strain evidence="2">ChiHjej13B12-24818</strain>
    </source>
</reference>
<protein>
    <submittedName>
        <fullName evidence="2">PHP domain-containing protein</fullName>
    </submittedName>
</protein>
<dbReference type="PANTHER" id="PTHR42924">
    <property type="entry name" value="EXONUCLEASE"/>
    <property type="match status" value="1"/>
</dbReference>
<dbReference type="Gene3D" id="1.10.150.650">
    <property type="match status" value="1"/>
</dbReference>
<dbReference type="Pfam" id="PF02811">
    <property type="entry name" value="PHP"/>
    <property type="match status" value="1"/>
</dbReference>
<dbReference type="CDD" id="cd07438">
    <property type="entry name" value="PHP_HisPPase_AMP"/>
    <property type="match status" value="1"/>
</dbReference>
<evidence type="ECO:0000259" key="1">
    <source>
        <dbReference type="SMART" id="SM00481"/>
    </source>
</evidence>
<organism evidence="2 3">
    <name type="scientific">Candidatus Brachybacterium merdavium</name>
    <dbReference type="NCBI Taxonomy" id="2838513"/>
    <lineage>
        <taxon>Bacteria</taxon>
        <taxon>Bacillati</taxon>
        <taxon>Actinomycetota</taxon>
        <taxon>Actinomycetes</taxon>
        <taxon>Micrococcales</taxon>
        <taxon>Dermabacteraceae</taxon>
        <taxon>Brachybacterium</taxon>
    </lineage>
</organism>
<dbReference type="EMBL" id="DWZH01000104">
    <property type="protein sequence ID" value="HJB11524.1"/>
    <property type="molecule type" value="Genomic_DNA"/>
</dbReference>
<reference evidence="2" key="2">
    <citation type="submission" date="2021-04" db="EMBL/GenBank/DDBJ databases">
        <authorList>
            <person name="Gilroy R."/>
        </authorList>
    </citation>
    <scope>NUCLEOTIDE SEQUENCE</scope>
    <source>
        <strain evidence="2">ChiHjej13B12-24818</strain>
    </source>
</reference>
<sequence length="285" mass="30314">MDRIDLHAHTSWSDGTCGVAEMFQRARQVGLSSLALTDHDTVAGWQELPAAVAASGVAAVPGIEVSAQHEGRSVHVLALLVDPDEATDLAREMRRAREARAQRARKMVELIAADHPVTWEDVQAQVAGETTVIGRPHIADALVSAGVVADRSAAFAEILRPSGPYYVPYYAPSPVTAVRAIRRAGGISIAAHPGSVTRDDDLPLSLLEEMVEAGLDGVEVDHREHDDAERARLRDFADRHGLLSTGGSDYHGSGKPNELGENLTAPEVLAAIEERGAGGTSVIRP</sequence>
<dbReference type="InterPro" id="IPR052018">
    <property type="entry name" value="PHP_domain"/>
</dbReference>
<evidence type="ECO:0000313" key="2">
    <source>
        <dbReference type="EMBL" id="HJB11524.1"/>
    </source>
</evidence>
<dbReference type="PANTHER" id="PTHR42924:SF3">
    <property type="entry name" value="POLYMERASE_HISTIDINOL PHOSPHATASE N-TERMINAL DOMAIN-CONTAINING PROTEIN"/>
    <property type="match status" value="1"/>
</dbReference>
<dbReference type="GO" id="GO:0004534">
    <property type="term" value="F:5'-3' RNA exonuclease activity"/>
    <property type="evidence" value="ECO:0007669"/>
    <property type="project" value="TreeGrafter"/>
</dbReference>
<dbReference type="InterPro" id="IPR004013">
    <property type="entry name" value="PHP_dom"/>
</dbReference>
<evidence type="ECO:0000313" key="3">
    <source>
        <dbReference type="Proteomes" id="UP000823823"/>
    </source>
</evidence>
<dbReference type="SUPFAM" id="SSF89550">
    <property type="entry name" value="PHP domain-like"/>
    <property type="match status" value="1"/>
</dbReference>
<gene>
    <name evidence="2" type="ORF">H9786_13545</name>
</gene>
<feature type="domain" description="Polymerase/histidinol phosphatase N-terminal" evidence="1">
    <location>
        <begin position="4"/>
        <end position="69"/>
    </location>
</feature>
<accession>A0A9D2RPM4</accession>
<dbReference type="InterPro" id="IPR003141">
    <property type="entry name" value="Pol/His_phosphatase_N"/>
</dbReference>
<name>A0A9D2RPM4_9MICO</name>
<dbReference type="Gene3D" id="3.20.20.140">
    <property type="entry name" value="Metal-dependent hydrolases"/>
    <property type="match status" value="1"/>
</dbReference>
<dbReference type="SMART" id="SM00481">
    <property type="entry name" value="POLIIIAc"/>
    <property type="match status" value="1"/>
</dbReference>
<dbReference type="InterPro" id="IPR016195">
    <property type="entry name" value="Pol/histidinol_Pase-like"/>
</dbReference>
<proteinExistence type="predicted"/>
<dbReference type="AlphaFoldDB" id="A0A9D2RPM4"/>
<dbReference type="Proteomes" id="UP000823823">
    <property type="component" value="Unassembled WGS sequence"/>
</dbReference>
<dbReference type="GO" id="GO:0035312">
    <property type="term" value="F:5'-3' DNA exonuclease activity"/>
    <property type="evidence" value="ECO:0007669"/>
    <property type="project" value="TreeGrafter"/>
</dbReference>
<comment type="caution">
    <text evidence="2">The sequence shown here is derived from an EMBL/GenBank/DDBJ whole genome shotgun (WGS) entry which is preliminary data.</text>
</comment>